<organism evidence="1 2">
    <name type="scientific">Ixodes persulcatus</name>
    <name type="common">Taiga tick</name>
    <dbReference type="NCBI Taxonomy" id="34615"/>
    <lineage>
        <taxon>Eukaryota</taxon>
        <taxon>Metazoa</taxon>
        <taxon>Ecdysozoa</taxon>
        <taxon>Arthropoda</taxon>
        <taxon>Chelicerata</taxon>
        <taxon>Arachnida</taxon>
        <taxon>Acari</taxon>
        <taxon>Parasitiformes</taxon>
        <taxon>Ixodida</taxon>
        <taxon>Ixodoidea</taxon>
        <taxon>Ixodidae</taxon>
        <taxon>Ixodinae</taxon>
        <taxon>Ixodes</taxon>
    </lineage>
</organism>
<gene>
    <name evidence="1" type="ORF">HPB47_005672</name>
</gene>
<dbReference type="Proteomes" id="UP000805193">
    <property type="component" value="Unassembled WGS sequence"/>
</dbReference>
<dbReference type="EMBL" id="JABSTQ010010854">
    <property type="protein sequence ID" value="KAG0417363.1"/>
    <property type="molecule type" value="Genomic_DNA"/>
</dbReference>
<evidence type="ECO:0000313" key="2">
    <source>
        <dbReference type="Proteomes" id="UP000805193"/>
    </source>
</evidence>
<name>A0AC60PCI5_IXOPE</name>
<protein>
    <submittedName>
        <fullName evidence="1">Uncharacterized protein</fullName>
    </submittedName>
</protein>
<proteinExistence type="predicted"/>
<accession>A0AC60PCI5</accession>
<keyword evidence="2" id="KW-1185">Reference proteome</keyword>
<comment type="caution">
    <text evidence="1">The sequence shown here is derived from an EMBL/GenBank/DDBJ whole genome shotgun (WGS) entry which is preliminary data.</text>
</comment>
<reference evidence="1 2" key="1">
    <citation type="journal article" date="2020" name="Cell">
        <title>Large-Scale Comparative Analyses of Tick Genomes Elucidate Their Genetic Diversity and Vector Capacities.</title>
        <authorList>
            <consortium name="Tick Genome and Microbiome Consortium (TIGMIC)"/>
            <person name="Jia N."/>
            <person name="Wang J."/>
            <person name="Shi W."/>
            <person name="Du L."/>
            <person name="Sun Y."/>
            <person name="Zhan W."/>
            <person name="Jiang J.F."/>
            <person name="Wang Q."/>
            <person name="Zhang B."/>
            <person name="Ji P."/>
            <person name="Bell-Sakyi L."/>
            <person name="Cui X.M."/>
            <person name="Yuan T.T."/>
            <person name="Jiang B.G."/>
            <person name="Yang W.F."/>
            <person name="Lam T.T."/>
            <person name="Chang Q.C."/>
            <person name="Ding S.J."/>
            <person name="Wang X.J."/>
            <person name="Zhu J.G."/>
            <person name="Ruan X.D."/>
            <person name="Zhao L."/>
            <person name="Wei J.T."/>
            <person name="Ye R.Z."/>
            <person name="Que T.C."/>
            <person name="Du C.H."/>
            <person name="Zhou Y.H."/>
            <person name="Cheng J.X."/>
            <person name="Dai P.F."/>
            <person name="Guo W.B."/>
            <person name="Han X.H."/>
            <person name="Huang E.J."/>
            <person name="Li L.F."/>
            <person name="Wei W."/>
            <person name="Gao Y.C."/>
            <person name="Liu J.Z."/>
            <person name="Shao H.Z."/>
            <person name="Wang X."/>
            <person name="Wang C.C."/>
            <person name="Yang T.C."/>
            <person name="Huo Q.B."/>
            <person name="Li W."/>
            <person name="Chen H.Y."/>
            <person name="Chen S.E."/>
            <person name="Zhou L.G."/>
            <person name="Ni X.B."/>
            <person name="Tian J.H."/>
            <person name="Sheng Y."/>
            <person name="Liu T."/>
            <person name="Pan Y.S."/>
            <person name="Xia L.Y."/>
            <person name="Li J."/>
            <person name="Zhao F."/>
            <person name="Cao W.C."/>
        </authorList>
    </citation>
    <scope>NUCLEOTIDE SEQUENCE [LARGE SCALE GENOMIC DNA]</scope>
    <source>
        <strain evidence="1">Iper-2018</strain>
    </source>
</reference>
<evidence type="ECO:0000313" key="1">
    <source>
        <dbReference type="EMBL" id="KAG0417363.1"/>
    </source>
</evidence>
<sequence>MLSTLKDSLCACFCTINECVVCLLLRADKGLRGAQAELIDGNLSKAVALYTIAGGSYLEALRSVRLKCTECMTRLRELKNYACSSSSSRGTQKTVIKQEDSDSGSDDEDEEQDNGSGIDREIVCHLEGVLVLGRSSYRPCSDKGIVGLVPKVLRLAGLGAKRHRSLSPERKPLRKILLYGPSATGKTCLPSTLVSRSINATVYYVSTPVLLNRCRLRGDVVLVQALFEDALRHCPSVLCFDDLDALCSSPKSPRDQDRLRALKSTWLNRVSHLVVKNDVLILGVTNNPWLLDDDIRSQFERILFVPLPLEGDRLRLLKRMVRSPALAEEDYKLLAKRTEGFTSTFLAMLAVDALRNARQVCEHVCDRALDPDFGSVKVTLSDVLNAMDKVELPDSMSRRSSITSKTESTITRSVS</sequence>